<keyword evidence="2" id="KW-1185">Reference proteome</keyword>
<proteinExistence type="predicted"/>
<dbReference type="STRING" id="349521.HCH_03566"/>
<accession>Q2SGB6</accession>
<gene>
    <name evidence="1" type="ordered locus">HCH_03566</name>
</gene>
<dbReference type="eggNOG" id="ENOG5033MNP">
    <property type="taxonomic scope" value="Bacteria"/>
</dbReference>
<dbReference type="AlphaFoldDB" id="Q2SGB6"/>
<dbReference type="RefSeq" id="WP_011397376.1">
    <property type="nucleotide sequence ID" value="NC_007645.1"/>
</dbReference>
<protein>
    <submittedName>
        <fullName evidence="1">Uncharacterized protein</fullName>
    </submittedName>
</protein>
<dbReference type="KEGG" id="hch:HCH_03566"/>
<dbReference type="EMBL" id="CP000155">
    <property type="protein sequence ID" value="ABC30308.1"/>
    <property type="molecule type" value="Genomic_DNA"/>
</dbReference>
<organism evidence="1 2">
    <name type="scientific">Hahella chejuensis (strain KCTC 2396)</name>
    <dbReference type="NCBI Taxonomy" id="349521"/>
    <lineage>
        <taxon>Bacteria</taxon>
        <taxon>Pseudomonadati</taxon>
        <taxon>Pseudomonadota</taxon>
        <taxon>Gammaproteobacteria</taxon>
        <taxon>Oceanospirillales</taxon>
        <taxon>Hahellaceae</taxon>
        <taxon>Hahella</taxon>
    </lineage>
</organism>
<dbReference type="OrthoDB" id="9926458at2"/>
<evidence type="ECO:0000313" key="2">
    <source>
        <dbReference type="Proteomes" id="UP000000238"/>
    </source>
</evidence>
<name>Q2SGB6_HAHCH</name>
<dbReference type="Proteomes" id="UP000000238">
    <property type="component" value="Chromosome"/>
</dbReference>
<reference evidence="1 2" key="1">
    <citation type="journal article" date="2005" name="Nucleic Acids Res.">
        <title>Genomic blueprint of Hahella chejuensis, a marine microbe producing an algicidal agent.</title>
        <authorList>
            <person name="Jeong H."/>
            <person name="Yim J.H."/>
            <person name="Lee C."/>
            <person name="Choi S.-H."/>
            <person name="Park Y.K."/>
            <person name="Yoon S.H."/>
            <person name="Hur C.-G."/>
            <person name="Kang H.-Y."/>
            <person name="Kim D."/>
            <person name="Lee H.H."/>
            <person name="Park K.H."/>
            <person name="Park S.-H."/>
            <person name="Park H.-S."/>
            <person name="Lee H.K."/>
            <person name="Oh T.K."/>
            <person name="Kim J.F."/>
        </authorList>
    </citation>
    <scope>NUCLEOTIDE SEQUENCE [LARGE SCALE GENOMIC DNA]</scope>
    <source>
        <strain evidence="1 2">KCTC 2396</strain>
    </source>
</reference>
<dbReference type="HOGENOM" id="CLU_2537856_0_0_6"/>
<sequence length="83" mass="8144">MISWVVNVVGLCLSFYFTDLTSESVFASIICPVLIALFLISIALKTAVATNGSRGYSRDGGGGGGFFGGDGGCGGDGGGGGGD</sequence>
<evidence type="ECO:0000313" key="1">
    <source>
        <dbReference type="EMBL" id="ABC30308.1"/>
    </source>
</evidence>